<evidence type="ECO:0000313" key="3">
    <source>
        <dbReference type="Proteomes" id="UP001597283"/>
    </source>
</evidence>
<comment type="caution">
    <text evidence="2">The sequence shown here is derived from an EMBL/GenBank/DDBJ whole genome shotgun (WGS) entry which is preliminary data.</text>
</comment>
<name>A0ABW4NED3_9SPHN</name>
<dbReference type="PROSITE" id="PS51318">
    <property type="entry name" value="TAT"/>
    <property type="match status" value="1"/>
</dbReference>
<dbReference type="PANTHER" id="PTHR33361:SF2">
    <property type="entry name" value="DUF885 DOMAIN-CONTAINING PROTEIN"/>
    <property type="match status" value="1"/>
</dbReference>
<gene>
    <name evidence="2" type="ORF">ACFSC3_08755</name>
</gene>
<organism evidence="2 3">
    <name type="scientific">Sphingomonas floccifaciens</name>
    <dbReference type="NCBI Taxonomy" id="1844115"/>
    <lineage>
        <taxon>Bacteria</taxon>
        <taxon>Pseudomonadati</taxon>
        <taxon>Pseudomonadota</taxon>
        <taxon>Alphaproteobacteria</taxon>
        <taxon>Sphingomonadales</taxon>
        <taxon>Sphingomonadaceae</taxon>
        <taxon>Sphingomonas</taxon>
    </lineage>
</organism>
<dbReference type="Proteomes" id="UP001597283">
    <property type="component" value="Unassembled WGS sequence"/>
</dbReference>
<feature type="chain" id="PRO_5047344563" evidence="1">
    <location>
        <begin position="26"/>
        <end position="604"/>
    </location>
</feature>
<dbReference type="InterPro" id="IPR010281">
    <property type="entry name" value="DUF885"/>
</dbReference>
<accession>A0ABW4NED3</accession>
<reference evidence="3" key="1">
    <citation type="journal article" date="2019" name="Int. J. Syst. Evol. Microbiol.">
        <title>The Global Catalogue of Microorganisms (GCM) 10K type strain sequencing project: providing services to taxonomists for standard genome sequencing and annotation.</title>
        <authorList>
            <consortium name="The Broad Institute Genomics Platform"/>
            <consortium name="The Broad Institute Genome Sequencing Center for Infectious Disease"/>
            <person name="Wu L."/>
            <person name="Ma J."/>
        </authorList>
    </citation>
    <scope>NUCLEOTIDE SEQUENCE [LARGE SCALE GENOMIC DNA]</scope>
    <source>
        <strain evidence="3">Q85</strain>
    </source>
</reference>
<keyword evidence="1" id="KW-0732">Signal</keyword>
<dbReference type="InterPro" id="IPR006311">
    <property type="entry name" value="TAT_signal"/>
</dbReference>
<dbReference type="RefSeq" id="WP_380940027.1">
    <property type="nucleotide sequence ID" value="NZ_JBHUFC010000003.1"/>
</dbReference>
<sequence length="604" mass="65129">MDRRNFLASTAAAGAIGLVPAKAFAAQAAPAVGPGDAALNSLFDTTFREAVMRSPELATSLGFDKGAGAPLKRRLSDRSPAARAANLARTKAAIDAIEKVDPATLSKGAQLNRDVVLYQLRSQIVGPEQFGVDSPQRPFVITQQAGAYFSVPDFLNSSHTIATADDAEAYLERTRAFATALDQDSANQEAQAARGYLAPGFSLDLALGQMAALRKPAPADNTLTRSIVRRTTGKIPGDWGTRCAAIVEKEVYPALDRQIALVTKLRKTARTSAGLWDVPQGAALYAAALEQATTTKFTPDEVHKLGLQQVAEISAQLDTILKGQGLTKGTVGERLTALNARPDQLYLDTPASKKELIDGLNAGNAAMQAKLARAFNTPPNAPLMIQAVPVEIQDGASNGYYSRAALDGSRPAIYWINLKSVADWPKYTLPSLTYHEGVPGHHLQITIAQGSDQPLIRKVGGFSAYSEGWALYAEQVADELGGYATPLEKAGYLQSFLFRAARLVVDTGIHAKRWSREQATDYMVATTGFARPRSQREVERYCTQAGQACSYKVGHIAWLRARDNARKILGAKYDVKAFHEVLRDGAVPLTILERLVEERARALV</sequence>
<keyword evidence="3" id="KW-1185">Reference proteome</keyword>
<dbReference type="EMBL" id="JBHUFC010000003">
    <property type="protein sequence ID" value="MFD1787660.1"/>
    <property type="molecule type" value="Genomic_DNA"/>
</dbReference>
<feature type="signal peptide" evidence="1">
    <location>
        <begin position="1"/>
        <end position="25"/>
    </location>
</feature>
<evidence type="ECO:0000256" key="1">
    <source>
        <dbReference type="SAM" id="SignalP"/>
    </source>
</evidence>
<dbReference type="PANTHER" id="PTHR33361">
    <property type="entry name" value="GLR0591 PROTEIN"/>
    <property type="match status" value="1"/>
</dbReference>
<protein>
    <submittedName>
        <fullName evidence="2">DUF885 domain-containing protein</fullName>
    </submittedName>
</protein>
<evidence type="ECO:0000313" key="2">
    <source>
        <dbReference type="EMBL" id="MFD1787660.1"/>
    </source>
</evidence>
<dbReference type="Pfam" id="PF05960">
    <property type="entry name" value="DUF885"/>
    <property type="match status" value="1"/>
</dbReference>
<proteinExistence type="predicted"/>